<dbReference type="InterPro" id="IPR014862">
    <property type="entry name" value="TrwC"/>
</dbReference>
<sequence length="200" mass="21605">MGASPTHPTPDVQAIREADLPLFARGRHLDLMIAAPKSVSVLLASYLSAGRQDGVFQTRMAHTVAIEAAFNYLQKEAGYVRDGAAYLDATLHLRALDHIAAERETGDPHLHTHLIMDLMATGPAGRELPVYRGGVDAVRPAVHAIYDATLEVELHRTVGVAMATRPGSDRREVAGIDDAHIKAFRGSRCTIGLEQIVISD</sequence>
<dbReference type="Proteomes" id="UP000676325">
    <property type="component" value="Unassembled WGS sequence"/>
</dbReference>
<dbReference type="EMBL" id="JAGSOH010000065">
    <property type="protein sequence ID" value="MBR7828773.1"/>
    <property type="molecule type" value="Genomic_DNA"/>
</dbReference>
<dbReference type="AlphaFoldDB" id="A0A941EDS0"/>
<accession>A0A941EDS0</accession>
<organism evidence="2 3">
    <name type="scientific">Actinospica acidithermotolerans</name>
    <dbReference type="NCBI Taxonomy" id="2828514"/>
    <lineage>
        <taxon>Bacteria</taxon>
        <taxon>Bacillati</taxon>
        <taxon>Actinomycetota</taxon>
        <taxon>Actinomycetes</taxon>
        <taxon>Catenulisporales</taxon>
        <taxon>Actinospicaceae</taxon>
        <taxon>Actinospica</taxon>
    </lineage>
</organism>
<proteinExistence type="predicted"/>
<feature type="domain" description="TrwC relaxase" evidence="1">
    <location>
        <begin position="27"/>
        <end position="184"/>
    </location>
</feature>
<dbReference type="Pfam" id="PF08751">
    <property type="entry name" value="TrwC"/>
    <property type="match status" value="1"/>
</dbReference>
<name>A0A941EDS0_9ACTN</name>
<reference evidence="2" key="1">
    <citation type="submission" date="2021-04" db="EMBL/GenBank/DDBJ databases">
        <title>Genome based classification of Actinospica acidithermotolerans sp. nov., an actinobacterium isolated from an Indonesian hot spring.</title>
        <authorList>
            <person name="Kusuma A.B."/>
            <person name="Putra K.E."/>
            <person name="Nafisah S."/>
            <person name="Loh J."/>
            <person name="Nouioui I."/>
            <person name="Goodfellow M."/>
        </authorList>
    </citation>
    <scope>NUCLEOTIDE SEQUENCE</scope>
    <source>
        <strain evidence="2">MGRD01-02</strain>
    </source>
</reference>
<evidence type="ECO:0000313" key="3">
    <source>
        <dbReference type="Proteomes" id="UP000676325"/>
    </source>
</evidence>
<evidence type="ECO:0000313" key="2">
    <source>
        <dbReference type="EMBL" id="MBR7828773.1"/>
    </source>
</evidence>
<comment type="caution">
    <text evidence="2">The sequence shown here is derived from an EMBL/GenBank/DDBJ whole genome shotgun (WGS) entry which is preliminary data.</text>
</comment>
<gene>
    <name evidence="2" type="ORF">KDK95_20865</name>
</gene>
<keyword evidence="3" id="KW-1185">Reference proteome</keyword>
<dbReference type="SUPFAM" id="SSF55464">
    <property type="entry name" value="Origin of replication-binding domain, RBD-like"/>
    <property type="match status" value="1"/>
</dbReference>
<evidence type="ECO:0000259" key="1">
    <source>
        <dbReference type="Pfam" id="PF08751"/>
    </source>
</evidence>
<dbReference type="RefSeq" id="WP_212519909.1">
    <property type="nucleotide sequence ID" value="NZ_JAGSOH010000065.1"/>
</dbReference>
<protein>
    <submittedName>
        <fullName evidence="2">Relaxase domain-containing protein</fullName>
    </submittedName>
</protein>